<dbReference type="InterPro" id="IPR011042">
    <property type="entry name" value="6-blade_b-propeller_TolB-like"/>
</dbReference>
<dbReference type="PROSITE" id="PS51120">
    <property type="entry name" value="LDLRB"/>
    <property type="match status" value="10"/>
</dbReference>
<organism evidence="6 7">
    <name type="scientific">Sinanodonta woodiana</name>
    <name type="common">Chinese pond mussel</name>
    <name type="synonym">Anodonta woodiana</name>
    <dbReference type="NCBI Taxonomy" id="1069815"/>
    <lineage>
        <taxon>Eukaryota</taxon>
        <taxon>Metazoa</taxon>
        <taxon>Spiralia</taxon>
        <taxon>Lophotrochozoa</taxon>
        <taxon>Mollusca</taxon>
        <taxon>Bivalvia</taxon>
        <taxon>Autobranchia</taxon>
        <taxon>Heteroconchia</taxon>
        <taxon>Palaeoheterodonta</taxon>
        <taxon>Unionida</taxon>
        <taxon>Unionoidea</taxon>
        <taxon>Unionidae</taxon>
        <taxon>Unioninae</taxon>
        <taxon>Sinanodonta</taxon>
    </lineage>
</organism>
<dbReference type="PROSITE" id="PS50923">
    <property type="entry name" value="SUSHI"/>
    <property type="match status" value="8"/>
</dbReference>
<feature type="disulfide bond" evidence="2">
    <location>
        <begin position="2319"/>
        <end position="2346"/>
    </location>
</feature>
<comment type="caution">
    <text evidence="6">The sequence shown here is derived from an EMBL/GenBank/DDBJ whole genome shotgun (WGS) entry which is preliminary data.</text>
</comment>
<keyword evidence="2" id="KW-0768">Sushi</keyword>
<dbReference type="Proteomes" id="UP001634394">
    <property type="component" value="Unassembled WGS sequence"/>
</dbReference>
<sequence length="3784" mass="426473">MPSIYFPIDVELFSIEGDYNLQQAYIYDRYTKSIYRDSNFSVGLPKQNVWTTLHRGLSNDYVKLAVDWISHNIYWTDPQYKWIVVQSLLGNDTSMYRVLIHDNLDGPHALAVDPLEALLFWSDIGKFTKIEVSSLSGSNRKTLVYSNLLRPYSIAADCAFRRLYFIDVGRKTVETVSYEGKDRKVVFKKIYSYFFDVAVFKDYLYVTEVYHNQLYFFNKTDGKELQKSLSKDGVKYFGVTVFHPDAQNASVIAHCVGYGCEHICVTKKDGATCLCKDGYTLNQDMRTCSLSSEFFHRGLMFSNTSSICIVDIRVVTHFSYNPNCVLKINNTLYMVLDTDDRQIFLANNTAIYSASVDDPQLSRMIELFGTISGLGWDGYDRILYWTENNTGKMWRMSRESETAQVFLEGLENPRDILIIPHERLVYWISGRNGSNIESCRMDRSNHQVVLNSEDLVNPRSLSYDPQSKRIYFLSNSSVGSNYIRSLRLDGSDLVTFVSTDKTLEKLEIYKGHLLVTAKDDQGTLIMSYSIDLSRITTSGIFENAGNITAIKVFDENFRQNETGPCFDLNGDCEQICISKGKSRICECIFGFKLSADGKTCTSDPIKDNFMLAIDSTHNYIYQINLTDQNVQGINVQGNFPQNGLTYSPVSGQVIWGTDESEISMMFLNGTGKQSLTLPSSDNNNIYTVRLAVDYSTGNIYYTAAESYSYIGIVSPDGMHRVLITGLDDPHGLVLYPSKGLMFYTDYGKSKHLGQANMDGSQSAVLLNFESKWPADLTVDYTSDYLYWVEYWNGVIDYCKLDGTNYNTLTTIWDAALKGIAFFQDYLFIAAYGQSTNIIQMKVSDPNEKAAFPSHGELGSIDFITIYSSTVQNIPYCPEISNNIIVSTDCSRVNGSKCNFTCAQGYKTKPGVDTVVCNGDRYLPEEACVVHVCNATIPNGSLSINCNLDIGSTCTYYCDEPFRKNPNISNIQCLENGEWDADINVLSATAPCPNTFPGGGWENCLYRVNETCTYNCLSGFHKNPQIRNATCGVDGAWNENTEKLCRRKCDLDFDLFFVNDPCTLEIGDVCNFECEYGYKVASGVSTVTCQENGLWAPNEPCEEEFCPNTIPNGIVDETLCDRRVYSECTFMCNKGFYVNPDHNEAFCDIDGTWEEVDTPYCLESKGLCINFFENGKWADDCNFKADETCAFECINGFNRNPNVTQNITCTASSEWNFDLRLLCIANDRGLIVTVIDRNNNEHLSTVAIDSDGNPRFDYMPSIYFPIDVELFSIEGDYNLQQAYIYDRYTKSIYRDSNFSVGLPKQNVWTTLHRGLSNDYVKLAVDWISHNIYWTDPQYKWIVVQSLLGNDTSMYRVLIHDNLDGPHALAVDPLEALLFWSDIGKFTKIEVSSLSGSNRKTLVYSNLLRPYSIAADCAFRRLYFIDVGRKTVETVSYEGKDRKVVFKKIYSYFFDVAVFKDYLYVTEVYHNQLYFFNKTDGKELQKSLSKDGVKYFGVTVFHPDAQNASVIAHCVGYGCEHICVTKKDGATCLCKDGYTLNQDMRTCSLSSEFFHRGLMFSNTSSICIVDIRVVTHFSYNPNCVLKINNTLYMVLDTDARQIFLANNTAIYSASVDDPQLSRMIELFGTISGLGWDGYDRILYWTENNTGKMWRMSRESETAQVFLEGLENPREILIIPHERLVYWISGRNGSNIESCRMDRSNHQVVLNSEDLVNPRSLSYDPQSKRIYFLSNSSVGSNYIRSLRLDGSDLVTFVSTDKTLEKLEIYKGHLLVTAKDDQGTLIMSYSIDLSRITTSGIFENAGNITAIKVFDENFRQNETGPCFDLNGDCEQICISKGKSRICECIFGFKLSADGKTCTSDPIKDNFMLAIDSTHNYIYQINLTDQNVQGINVQGNFPQNGLTYSPVSGQVIWGTDESEISMMFLNGTGKQSLTLPSSDNNNIYTVRLAVDYSTGNIYYTAAESYSYIGIVSPDGMHRVLITGLDDPHGLVLYPSKGLMFYTDYGKSKHLGQANMDGSQSAVLLNFESKWPADLTVDYTSDYLYWVEYWNGVIDYCKLDGTNYNTLTTIWDASLKGIAFFQDYLFIAAYGQSTNIIQMKVSDPNEKAAFPSHGELGSIDFITIYSSTVQNRNTFCSVKNGGCSTLCFPVPGGGICGCEDGVELKEGSKTVCSNIHVCNATIPNGSLPINCNLDIGSTCTYYCDEPFRKNPNISNIQCLENGEWDADINVLCTTATAPCPNTFPGGGWENCLYRVNETCTYNCLSGFHKNPQIRNATCGVDGAWNENTEKLCRRKCDLDFDHFFVNDPCTLEIGDVCNFECEYGYEVASGVSTVTCQENGLWAPNEPCEEVFCPNTIPNGIVDETQCDRRVYSECTFMCNKGFDVNPDHNEAFCDIDGTWEEVDTPYCLERKGLCINLFENGKWADDCNFKADETCAFECINGFNRNPNVTQNITCTASSEWNFDLRLLCTANDRGLIVTVIDRNKNEHLSTVAIDSDGNPRFDYMPSIFFPIDVELFSIEGDYNLQQACMYDRYTKSIYRISNFSVGLPKQNVWTTLHRGLSNDYVKLAVDWISHNIYWTDPQYKWIVVQSLLGNDTSMYRVLIHDNLDGPHALAVDPLEALLFWSDIGKFTKIEVSSLSGSNRKTLVYSNLLRPYSIAADCAFRRLYFIDVGRKTVETVSYEGKDRKVVLKKTYSYFFDVAVFKDYLYVTEVFHDELYFFNKTDGKELQKSLSKYGLMYFGVTVFHPDAQNASVIAHCVGYGCEHICVTKKDGATCLCKDGYTLNQDMRTCSLSSEFFHRGLMFSNTSSICIVDIRVVTHFSYNPNCVLKINNTLYMVLDTDDRQIFLANNTAIYSASVDDPQLSRMIELFGTISGLAWDGYDRILYWTENNTGKMWRMSRESETAQVFLEGLENPRDILILPHERLVYWISGRNGSNIESCRMDRSNHQIVLNSEDLVYPRSLSYDPQSKRIYLLSNSTVGRNYIRSLRLDGSDLVNFVSTDKTLEKLEIYKGHLLVTAKDDQGTLIMSYSIDLWGLTTAGIFENAGNITNIKVFDENFRQNETGPCFDLNGDCEQICISKGKSRICECVFGFKLSADGKTCTSDPIKDNFMLAIDSTHNYIYQINLTDQNVQGINVQGNFPQNGLTYSPVSGQVIWGTDESEISMMFLNGTGKQSLILPSSDNNNIYTVRLAVDYSTGNIYYTAASGQYYFTTESYIGIVSPDGMHRVLITGLDDPHGLVLYPSKGLLFYTDYGYNSHLGQANMDGSQSAVLLNLENKWPTDLTIDYKSDYLYWIEYWNGMIDYCKLDGTNYNTLTTFRDTSLKGIAFFQDYLFIAAHGHSTNIIQMKISDPNEKAAFASHGELGTIDFITIYSSTVQNRNTFCSVKNGGCSTLCFPVPAGGICGCEDGVELKEGSKTVCSNIPYCPEMSKNIIVSTDCSRVNGSKCNFTCAQGYKTKLGVDTVVCNSDSYLPEEACVELKCPGTFANGKWVNCNFSIGTSCNYTCNYGYTRNEAVSQAECEIKGNWKLDNIDALCKPITCPKEFHQGRIVNTCELRIGQKCDYECTGYGYKKNENISRIECMESGLWNSDTNSLCQTITCPKVFNQGIISPTCAGLVGQECDYECTGYGYAKDESIPTIECMASGKWDKDTDSICQLQKVMSAKLQSEVHPAATAVGVIVGVSIIIIITLIIWKRKSILSKFGMKRLQEEVISVTEMQMSTSFGADDDKVYFHAGYDNYIDHLTDFTSREERRDLARSPNYNNMEPSTKYDSAMAIPRPRT</sequence>
<feature type="repeat" description="LDL-receptor class B" evidence="3">
    <location>
        <begin position="3248"/>
        <end position="3291"/>
    </location>
</feature>
<gene>
    <name evidence="6" type="ORF">ACJMK2_003244</name>
</gene>
<evidence type="ECO:0000256" key="3">
    <source>
        <dbReference type="PROSITE-ProRule" id="PRU00461"/>
    </source>
</evidence>
<dbReference type="InterPro" id="IPR000436">
    <property type="entry name" value="Sushi_SCR_CCP_dom"/>
</dbReference>
<dbReference type="PANTHER" id="PTHR46513">
    <property type="entry name" value="VITELLOGENIN RECEPTOR-LIKE PROTEIN-RELATED-RELATED"/>
    <property type="match status" value="1"/>
</dbReference>
<keyword evidence="4" id="KW-1133">Transmembrane helix</keyword>
<protein>
    <recommendedName>
        <fullName evidence="5">Sushi domain-containing protein</fullName>
    </recommendedName>
</protein>
<feature type="domain" description="Sushi" evidence="5">
    <location>
        <begin position="1103"/>
        <end position="1162"/>
    </location>
</feature>
<dbReference type="CDD" id="cd00033">
    <property type="entry name" value="CCP"/>
    <property type="match status" value="7"/>
</dbReference>
<dbReference type="InterPro" id="IPR009030">
    <property type="entry name" value="Growth_fac_rcpt_cys_sf"/>
</dbReference>
<dbReference type="SUPFAM" id="SSF63825">
    <property type="entry name" value="YWTD domain"/>
    <property type="match status" value="6"/>
</dbReference>
<feature type="domain" description="Sushi" evidence="5">
    <location>
        <begin position="2168"/>
        <end position="2232"/>
    </location>
</feature>
<dbReference type="InterPro" id="IPR000742">
    <property type="entry name" value="EGF"/>
</dbReference>
<feature type="domain" description="Sushi" evidence="5">
    <location>
        <begin position="2292"/>
        <end position="2348"/>
    </location>
</feature>
<feature type="repeat" description="LDL-receptor class B" evidence="3">
    <location>
        <begin position="2574"/>
        <end position="2619"/>
    </location>
</feature>
<dbReference type="Pfam" id="PF00084">
    <property type="entry name" value="Sushi"/>
    <property type="match status" value="9"/>
</dbReference>
<feature type="transmembrane region" description="Helical" evidence="4">
    <location>
        <begin position="3675"/>
        <end position="3696"/>
    </location>
</feature>
<evidence type="ECO:0000313" key="6">
    <source>
        <dbReference type="EMBL" id="KAL3890978.1"/>
    </source>
</evidence>
<reference evidence="6 7" key="1">
    <citation type="submission" date="2024-11" db="EMBL/GenBank/DDBJ databases">
        <title>Chromosome-level genome assembly of the freshwater bivalve Anodonta woodiana.</title>
        <authorList>
            <person name="Chen X."/>
        </authorList>
    </citation>
    <scope>NUCLEOTIDE SEQUENCE [LARGE SCALE GENOMIC DNA]</scope>
    <source>
        <strain evidence="6">MN2024</strain>
        <tissue evidence="6">Gills</tissue>
    </source>
</reference>
<feature type="domain" description="Sushi" evidence="5">
    <location>
        <begin position="1046"/>
        <end position="1102"/>
    </location>
</feature>
<feature type="disulfide bond" evidence="2">
    <location>
        <begin position="1073"/>
        <end position="1100"/>
    </location>
</feature>
<keyword evidence="1 2" id="KW-1015">Disulfide bond</keyword>
<evidence type="ECO:0000256" key="1">
    <source>
        <dbReference type="ARBA" id="ARBA00023157"/>
    </source>
</evidence>
<evidence type="ECO:0000313" key="7">
    <source>
        <dbReference type="Proteomes" id="UP001634394"/>
    </source>
</evidence>
<feature type="domain" description="Sushi" evidence="5">
    <location>
        <begin position="3541"/>
        <end position="3600"/>
    </location>
</feature>
<dbReference type="SUPFAM" id="SSF57535">
    <property type="entry name" value="Complement control module/SCR domain"/>
    <property type="match status" value="7"/>
</dbReference>
<feature type="repeat" description="LDL-receptor class B" evidence="3">
    <location>
        <begin position="71"/>
        <end position="116"/>
    </location>
</feature>
<dbReference type="SMART" id="SM00181">
    <property type="entry name" value="EGF"/>
    <property type="match status" value="8"/>
</dbReference>
<dbReference type="SMART" id="SM00032">
    <property type="entry name" value="CCP"/>
    <property type="match status" value="15"/>
</dbReference>
<accession>A0ABD3Y182</accession>
<feature type="repeat" description="LDL-receptor class B" evidence="3">
    <location>
        <begin position="117"/>
        <end position="160"/>
    </location>
</feature>
<dbReference type="InterPro" id="IPR050778">
    <property type="entry name" value="Cueball_EGF_LRP_Nidogen"/>
</dbReference>
<dbReference type="SMART" id="SM00135">
    <property type="entry name" value="LY"/>
    <property type="match status" value="23"/>
</dbReference>
<proteinExistence type="predicted"/>
<feature type="domain" description="Sushi" evidence="5">
    <location>
        <begin position="930"/>
        <end position="993"/>
    </location>
</feature>
<dbReference type="EMBL" id="JBJQND010000001">
    <property type="protein sequence ID" value="KAL3890978.1"/>
    <property type="molecule type" value="Genomic_DNA"/>
</dbReference>
<dbReference type="Gene3D" id="2.120.10.30">
    <property type="entry name" value="TolB, C-terminal domain"/>
    <property type="match status" value="9"/>
</dbReference>
<dbReference type="SUPFAM" id="SSF101898">
    <property type="entry name" value="NHL repeat"/>
    <property type="match status" value="3"/>
</dbReference>
<feature type="repeat" description="LDL-receptor class B" evidence="3">
    <location>
        <begin position="2926"/>
        <end position="2970"/>
    </location>
</feature>
<evidence type="ECO:0000259" key="5">
    <source>
        <dbReference type="PROSITE" id="PS50923"/>
    </source>
</evidence>
<dbReference type="InterPro" id="IPR035976">
    <property type="entry name" value="Sushi/SCR/CCP_sf"/>
</dbReference>
<dbReference type="Gene3D" id="2.10.70.10">
    <property type="entry name" value="Complement Module, domain 1"/>
    <property type="match status" value="6"/>
</dbReference>
<dbReference type="SUPFAM" id="SSF57184">
    <property type="entry name" value="Growth factor receptor domain"/>
    <property type="match status" value="3"/>
</dbReference>
<keyword evidence="7" id="KW-1185">Reference proteome</keyword>
<name>A0ABD3Y182_SINWO</name>
<comment type="caution">
    <text evidence="2">Lacks conserved residue(s) required for the propagation of feature annotation.</text>
</comment>
<keyword evidence="4" id="KW-0812">Transmembrane</keyword>
<feature type="domain" description="Sushi" evidence="5">
    <location>
        <begin position="3482"/>
        <end position="3540"/>
    </location>
</feature>
<dbReference type="InterPro" id="IPR000033">
    <property type="entry name" value="LDLR_classB_rpt"/>
</dbReference>
<feature type="domain" description="Sushi" evidence="5">
    <location>
        <begin position="2349"/>
        <end position="2408"/>
    </location>
</feature>
<keyword evidence="4" id="KW-0472">Membrane</keyword>
<feature type="repeat" description="LDL-receptor class B" evidence="3">
    <location>
        <begin position="423"/>
        <end position="467"/>
    </location>
</feature>
<feature type="repeat" description="LDL-receptor class B" evidence="3">
    <location>
        <begin position="1328"/>
        <end position="1373"/>
    </location>
</feature>
<feature type="repeat" description="LDL-receptor class B" evidence="3">
    <location>
        <begin position="1374"/>
        <end position="1417"/>
    </location>
</feature>
<feature type="repeat" description="LDL-receptor class B" evidence="3">
    <location>
        <begin position="1680"/>
        <end position="1724"/>
    </location>
</feature>
<feature type="repeat" description="LDL-receptor class B" evidence="3">
    <location>
        <begin position="2620"/>
        <end position="2663"/>
    </location>
</feature>
<evidence type="ECO:0000256" key="4">
    <source>
        <dbReference type="SAM" id="Phobius"/>
    </source>
</evidence>
<evidence type="ECO:0000256" key="2">
    <source>
        <dbReference type="PROSITE-ProRule" id="PRU00302"/>
    </source>
</evidence>